<dbReference type="RefSeq" id="XP_006811414.1">
    <property type="nucleotide sequence ID" value="XM_006811351.1"/>
</dbReference>
<sequence length="294" mass="32740">MQEMIDELATVISSDIYDLRASPFYSLLMDETTDVAILIMYSKYIDKHANIKTSFLSIADIVNGKAETIEASTVAFCEGKSLTINPNMAALGSDGASVMVGRKTGVATRLKERNSMLMNIHCVAHRLALAAAQSMDKIKHLHKVSTTLQQLYHYYQNSAVRAVDAMRRVLPSVITSLERHAEERGDATAHGLSMFVKKYDFIASIHMLSDVLPHLTRLSLIFQIYNKYIDAVVANLQDRFPDVELLQCFSVFDPNGLPQNGDEAVDDAVQKQHLQTVKGGFRLSTGLRAHFETE</sequence>
<gene>
    <name evidence="2" type="primary">LOC102807778</name>
</gene>
<accession>A0ABM0LUH3</accession>
<proteinExistence type="predicted"/>
<dbReference type="InterPro" id="IPR012337">
    <property type="entry name" value="RNaseH-like_sf"/>
</dbReference>
<keyword evidence="1" id="KW-1185">Reference proteome</keyword>
<name>A0ABM0LUH3_SACKO</name>
<dbReference type="PANTHER" id="PTHR46880">
    <property type="entry name" value="RAS-ASSOCIATING DOMAIN-CONTAINING PROTEIN"/>
    <property type="match status" value="1"/>
</dbReference>
<evidence type="ECO:0000313" key="2">
    <source>
        <dbReference type="RefSeq" id="XP_006811414.1"/>
    </source>
</evidence>
<dbReference type="PANTHER" id="PTHR46880:SF5">
    <property type="entry name" value="DUF4371 DOMAIN-CONTAINING PROTEIN"/>
    <property type="match status" value="1"/>
</dbReference>
<reference evidence="2" key="1">
    <citation type="submission" date="2025-08" db="UniProtKB">
        <authorList>
            <consortium name="RefSeq"/>
        </authorList>
    </citation>
    <scope>IDENTIFICATION</scope>
    <source>
        <tissue evidence="2">Testes</tissue>
    </source>
</reference>
<protein>
    <submittedName>
        <fullName evidence="2">Zinc finger protein 862-like</fullName>
    </submittedName>
</protein>
<organism evidence="1 2">
    <name type="scientific">Saccoglossus kowalevskii</name>
    <name type="common">Acorn worm</name>
    <dbReference type="NCBI Taxonomy" id="10224"/>
    <lineage>
        <taxon>Eukaryota</taxon>
        <taxon>Metazoa</taxon>
        <taxon>Hemichordata</taxon>
        <taxon>Enteropneusta</taxon>
        <taxon>Harrimaniidae</taxon>
        <taxon>Saccoglossus</taxon>
    </lineage>
</organism>
<dbReference type="GeneID" id="102807778"/>
<dbReference type="SUPFAM" id="SSF53098">
    <property type="entry name" value="Ribonuclease H-like"/>
    <property type="match status" value="1"/>
</dbReference>
<evidence type="ECO:0000313" key="1">
    <source>
        <dbReference type="Proteomes" id="UP000694865"/>
    </source>
</evidence>
<dbReference type="Proteomes" id="UP000694865">
    <property type="component" value="Unplaced"/>
</dbReference>